<feature type="compositionally biased region" description="Polar residues" evidence="1">
    <location>
        <begin position="157"/>
        <end position="182"/>
    </location>
</feature>
<feature type="region of interest" description="Disordered" evidence="1">
    <location>
        <begin position="153"/>
        <end position="185"/>
    </location>
</feature>
<keyword evidence="3" id="KW-1185">Reference proteome</keyword>
<organism evidence="2 3">
    <name type="scientific">[Candida] railenensis</name>
    <dbReference type="NCBI Taxonomy" id="45579"/>
    <lineage>
        <taxon>Eukaryota</taxon>
        <taxon>Fungi</taxon>
        <taxon>Dikarya</taxon>
        <taxon>Ascomycota</taxon>
        <taxon>Saccharomycotina</taxon>
        <taxon>Pichiomycetes</taxon>
        <taxon>Debaryomycetaceae</taxon>
        <taxon>Kurtzmaniella</taxon>
    </lineage>
</organism>
<feature type="region of interest" description="Disordered" evidence="1">
    <location>
        <begin position="222"/>
        <end position="311"/>
    </location>
</feature>
<comment type="caution">
    <text evidence="2">The sequence shown here is derived from an EMBL/GenBank/DDBJ whole genome shotgun (WGS) entry which is preliminary data.</text>
</comment>
<evidence type="ECO:0000313" key="3">
    <source>
        <dbReference type="Proteomes" id="UP000837801"/>
    </source>
</evidence>
<name>A0A9P0QPV1_9ASCO</name>
<sequence length="575" mass="64961">MNVKSLVSLFECEESTGKVDMKVLVSPRPYIEKLIIKTPSRNNVEEHMISKRMREIRTENTSPIENVRGRDETELSIDLRRESKNYTLNETNDLTERSEDTDGEIGEQCGQTINNVTGIAKSMSGSDSGSGLFVLNHNLQLEEPIKSSSPKILESPLETSVEPSVPETSENLNIQIPTNPTISDAPIDESILEDAIDENNSNDSYSVSLFDDYLANIEQGKSATKSRMAANGAEQEIRQKKDDLDIQGQGATDDEPREEEDKGEEKEEKKEKEEEAEEAERDNSYFSTPPAVSKDMFITPPESPVGSNCSSITSPGSIYKINVKERYSRVSSLKPGFNYELPKLNPIPESKSIPISNPLSSSTLSCASSPSRPLSTPPRIYTRDFQRKRIIRMEDTIDDGDGYSDMYSNIFKTPVKKSAEPSASMGMPKVVPRVMPHLMTKTSSYNEKSHWFNRNPFKKRKERDFHLSIPRKLVISEPQNVRDIAFEAYSKRIGVTQVHPVVKLLNTGPKKVDRAVQTEPLKVSTAFEMTRCSIQRLRENQRESRAEYESKKQQWDPTAFKKEAFGEYVDMIFNL</sequence>
<evidence type="ECO:0000313" key="2">
    <source>
        <dbReference type="EMBL" id="CAH2352407.1"/>
    </source>
</evidence>
<reference evidence="2" key="1">
    <citation type="submission" date="2022-03" db="EMBL/GenBank/DDBJ databases">
        <authorList>
            <person name="Legras J.-L."/>
            <person name="Devillers H."/>
            <person name="Grondin C."/>
        </authorList>
    </citation>
    <scope>NUCLEOTIDE SEQUENCE</scope>
    <source>
        <strain evidence="2">CLIB 1423</strain>
    </source>
</reference>
<feature type="compositionally biased region" description="Basic and acidic residues" evidence="1">
    <location>
        <begin position="259"/>
        <end position="273"/>
    </location>
</feature>
<evidence type="ECO:0000256" key="1">
    <source>
        <dbReference type="SAM" id="MobiDB-lite"/>
    </source>
</evidence>
<protein>
    <submittedName>
        <fullName evidence="2">Uncharacterized protein</fullName>
    </submittedName>
</protein>
<dbReference type="EMBL" id="CAKXYY010000006">
    <property type="protein sequence ID" value="CAH2352407.1"/>
    <property type="molecule type" value="Genomic_DNA"/>
</dbReference>
<dbReference type="Proteomes" id="UP000837801">
    <property type="component" value="Unassembled WGS sequence"/>
</dbReference>
<proteinExistence type="predicted"/>
<accession>A0A9P0QPV1</accession>
<feature type="compositionally biased region" description="Basic and acidic residues" evidence="1">
    <location>
        <begin position="235"/>
        <end position="244"/>
    </location>
</feature>
<dbReference type="AlphaFoldDB" id="A0A9P0QPV1"/>
<gene>
    <name evidence="2" type="ORF">CLIB1423_06S05754</name>
</gene>